<dbReference type="Proteomes" id="UP000507222">
    <property type="component" value="Unassembled WGS sequence"/>
</dbReference>
<organism evidence="1 3">
    <name type="scientific">Prunus armeniaca</name>
    <name type="common">Apricot</name>
    <name type="synonym">Armeniaca vulgaris</name>
    <dbReference type="NCBI Taxonomy" id="36596"/>
    <lineage>
        <taxon>Eukaryota</taxon>
        <taxon>Viridiplantae</taxon>
        <taxon>Streptophyta</taxon>
        <taxon>Embryophyta</taxon>
        <taxon>Tracheophyta</taxon>
        <taxon>Spermatophyta</taxon>
        <taxon>Magnoliopsida</taxon>
        <taxon>eudicotyledons</taxon>
        <taxon>Gunneridae</taxon>
        <taxon>Pentapetalae</taxon>
        <taxon>rosids</taxon>
        <taxon>fabids</taxon>
        <taxon>Rosales</taxon>
        <taxon>Rosaceae</taxon>
        <taxon>Amygdaloideae</taxon>
        <taxon>Amygdaleae</taxon>
        <taxon>Prunus</taxon>
    </lineage>
</organism>
<evidence type="ECO:0000313" key="2">
    <source>
        <dbReference type="EMBL" id="CAB4299624.1"/>
    </source>
</evidence>
<sequence>MSTLETYDFHTALLTFYKGVMPGIKMHKSLVKTPPFDMREVLARADGIIILDEEELALSKRTAASISALKHPYEMI</sequence>
<gene>
    <name evidence="1" type="ORF">CURHAP_LOCUS14663</name>
    <name evidence="2" type="ORF">ORAREDHAP_LOCUS14196</name>
</gene>
<evidence type="ECO:0000313" key="1">
    <source>
        <dbReference type="EMBL" id="CAB4269254.1"/>
    </source>
</evidence>
<proteinExistence type="predicted"/>
<dbReference type="AlphaFoldDB" id="A0A6J5U1H1"/>
<protein>
    <submittedName>
        <fullName evidence="1">Uncharacterized protein</fullName>
    </submittedName>
</protein>
<dbReference type="OrthoDB" id="1696873at2759"/>
<dbReference type="EMBL" id="CAEKKB010000002">
    <property type="protein sequence ID" value="CAB4299624.1"/>
    <property type="molecule type" value="Genomic_DNA"/>
</dbReference>
<name>A0A6J5U1H1_PRUAR</name>
<evidence type="ECO:0000313" key="3">
    <source>
        <dbReference type="Proteomes" id="UP000507222"/>
    </source>
</evidence>
<reference evidence="4" key="1">
    <citation type="journal article" date="2020" name="Genome Biol.">
        <title>Gamete binning: chromosome-level and haplotype-resolved genome assembly enabled by high-throughput single-cell sequencing of gamete genomes.</title>
        <authorList>
            <person name="Campoy J.A."/>
            <person name="Sun H."/>
            <person name="Goel M."/>
            <person name="Jiao W.-B."/>
            <person name="Folz-Donahue K."/>
            <person name="Wang N."/>
            <person name="Rubio M."/>
            <person name="Liu C."/>
            <person name="Kukat C."/>
            <person name="Ruiz D."/>
            <person name="Huettel B."/>
            <person name="Schneeberger K."/>
        </authorList>
    </citation>
    <scope>NUCLEOTIDE SEQUENCE [LARGE SCALE GENOMIC DNA]</scope>
    <source>
        <strain evidence="4">cv. Rojo Pasion</strain>
    </source>
</reference>
<accession>A0A6J5U1H1</accession>
<evidence type="ECO:0000313" key="4">
    <source>
        <dbReference type="Proteomes" id="UP000507245"/>
    </source>
</evidence>
<reference evidence="1 3" key="2">
    <citation type="submission" date="2020-05" db="EMBL/GenBank/DDBJ databases">
        <authorList>
            <person name="Campoy J."/>
            <person name="Schneeberger K."/>
            <person name="Spophaly S."/>
        </authorList>
    </citation>
    <scope>NUCLEOTIDE SEQUENCE [LARGE SCALE GENOMIC DNA]</scope>
    <source>
        <strain evidence="1">PruArmRojPasFocal</strain>
    </source>
</reference>
<keyword evidence="4" id="KW-1185">Reference proteome</keyword>
<dbReference type="EMBL" id="CAEKDK010000002">
    <property type="protein sequence ID" value="CAB4269254.1"/>
    <property type="molecule type" value="Genomic_DNA"/>
</dbReference>
<dbReference type="Proteomes" id="UP000507245">
    <property type="component" value="Unassembled WGS sequence"/>
</dbReference>